<accession>A0A506U9Q1</accession>
<evidence type="ECO:0000256" key="1">
    <source>
        <dbReference type="ARBA" id="ARBA00004651"/>
    </source>
</evidence>
<comment type="caution">
    <text evidence="8">The sequence shown here is derived from an EMBL/GenBank/DDBJ whole genome shotgun (WGS) entry which is preliminary data.</text>
</comment>
<dbReference type="InterPro" id="IPR014047">
    <property type="entry name" value="Chr_Tranpt_l_chain"/>
</dbReference>
<keyword evidence="3" id="KW-1003">Cell membrane</keyword>
<dbReference type="AlphaFoldDB" id="A0A506U9Q1"/>
<comment type="similarity">
    <text evidence="2">Belongs to the chromate ion transporter (CHR) (TC 2.A.51) family.</text>
</comment>
<evidence type="ECO:0000256" key="5">
    <source>
        <dbReference type="ARBA" id="ARBA00022989"/>
    </source>
</evidence>
<dbReference type="GO" id="GO:0015109">
    <property type="term" value="F:chromate transmembrane transporter activity"/>
    <property type="evidence" value="ECO:0007669"/>
    <property type="project" value="InterPro"/>
</dbReference>
<keyword evidence="9" id="KW-1185">Reference proteome</keyword>
<feature type="transmembrane region" description="Helical" evidence="7">
    <location>
        <begin position="99"/>
        <end position="120"/>
    </location>
</feature>
<name>A0A506U9Q1_9HYPH</name>
<dbReference type="Pfam" id="PF02417">
    <property type="entry name" value="Chromate_transp"/>
    <property type="match status" value="2"/>
</dbReference>
<dbReference type="PIRSF" id="PIRSF004810">
    <property type="entry name" value="ChrA"/>
    <property type="match status" value="1"/>
</dbReference>
<gene>
    <name evidence="8" type="primary">chrA</name>
    <name evidence="8" type="ORF">FJU08_11170</name>
</gene>
<protein>
    <submittedName>
        <fullName evidence="8">Chromate efflux transporter</fullName>
    </submittedName>
</protein>
<evidence type="ECO:0000313" key="8">
    <source>
        <dbReference type="EMBL" id="TPW30600.1"/>
    </source>
</evidence>
<feature type="transmembrane region" description="Helical" evidence="7">
    <location>
        <begin position="292"/>
        <end position="315"/>
    </location>
</feature>
<dbReference type="EMBL" id="VHLG01000005">
    <property type="protein sequence ID" value="TPW30600.1"/>
    <property type="molecule type" value="Genomic_DNA"/>
</dbReference>
<evidence type="ECO:0000256" key="6">
    <source>
        <dbReference type="ARBA" id="ARBA00023136"/>
    </source>
</evidence>
<dbReference type="Proteomes" id="UP000318801">
    <property type="component" value="Unassembled WGS sequence"/>
</dbReference>
<feature type="transmembrane region" description="Helical" evidence="7">
    <location>
        <begin position="327"/>
        <end position="355"/>
    </location>
</feature>
<dbReference type="GO" id="GO:0005886">
    <property type="term" value="C:plasma membrane"/>
    <property type="evidence" value="ECO:0007669"/>
    <property type="project" value="UniProtKB-SubCell"/>
</dbReference>
<dbReference type="InterPro" id="IPR003370">
    <property type="entry name" value="Chromate_transpt"/>
</dbReference>
<feature type="transmembrane region" description="Helical" evidence="7">
    <location>
        <begin position="127"/>
        <end position="144"/>
    </location>
</feature>
<feature type="transmembrane region" description="Helical" evidence="7">
    <location>
        <begin position="188"/>
        <end position="208"/>
    </location>
</feature>
<evidence type="ECO:0000313" key="9">
    <source>
        <dbReference type="Proteomes" id="UP000318801"/>
    </source>
</evidence>
<organism evidence="8 9">
    <name type="scientific">Martelella alba</name>
    <dbReference type="NCBI Taxonomy" id="2590451"/>
    <lineage>
        <taxon>Bacteria</taxon>
        <taxon>Pseudomonadati</taxon>
        <taxon>Pseudomonadota</taxon>
        <taxon>Alphaproteobacteria</taxon>
        <taxon>Hyphomicrobiales</taxon>
        <taxon>Aurantimonadaceae</taxon>
        <taxon>Martelella</taxon>
    </lineage>
</organism>
<evidence type="ECO:0000256" key="7">
    <source>
        <dbReference type="SAM" id="Phobius"/>
    </source>
</evidence>
<keyword evidence="5 7" id="KW-1133">Transmembrane helix</keyword>
<sequence length="419" mass="44746">MVWLRIGVLSFGGPAGQIAMMHKMVVEERRWIDEKRFLHALNYCMLLPGPEAQQLATYLGWLLHGIKGGMIAGVLFILPGLVAITALSSAYALYLDTAWLAAIFFGLKAAVLAIVVQALLRIASRMLRADAAFVIAGLAFVSVYALQVPFPLIIIAAAFAGGLFLKGDRGAEDSPVPQRSRGWLATMAPLFFILAWLAPLAAMIVFAAPETMPAVFAFFARVALVAFGGAYAVLAYVAQQAVTHFHWLTPAQMMDGLALAETTPGPLVLVLCFVGFFALYNHPLLAAPVLSGVLGALLTAWAIFMPSFVFIFAGAPFVETLRRKKSLAAALAGIGASIVGVMANLALWFAVHVLFTEVRAIALPWSRGVAFSLPVWSSLDPLAFGLSLAAMIAVMRFKLSLMPLLFAAAVAGLALLPFL</sequence>
<keyword evidence="6 7" id="KW-0472">Membrane</keyword>
<evidence type="ECO:0000256" key="2">
    <source>
        <dbReference type="ARBA" id="ARBA00005262"/>
    </source>
</evidence>
<evidence type="ECO:0000256" key="4">
    <source>
        <dbReference type="ARBA" id="ARBA00022692"/>
    </source>
</evidence>
<dbReference type="PANTHER" id="PTHR33567">
    <property type="entry name" value="CHROMATE ION TRANSPORTER (EUROFUNG)"/>
    <property type="match status" value="1"/>
</dbReference>
<feature type="transmembrane region" description="Helical" evidence="7">
    <location>
        <begin position="375"/>
        <end position="394"/>
    </location>
</feature>
<evidence type="ECO:0000256" key="3">
    <source>
        <dbReference type="ARBA" id="ARBA00022475"/>
    </source>
</evidence>
<reference evidence="8 9" key="1">
    <citation type="submission" date="2019-06" db="EMBL/GenBank/DDBJ databases">
        <authorList>
            <person name="Li M."/>
        </authorList>
    </citation>
    <scope>NUCLEOTIDE SEQUENCE [LARGE SCALE GENOMIC DNA]</scope>
    <source>
        <strain evidence="8 9">BGMRC2036</strain>
    </source>
</reference>
<dbReference type="NCBIfam" id="TIGR00937">
    <property type="entry name" value="2A51"/>
    <property type="match status" value="1"/>
</dbReference>
<proteinExistence type="inferred from homology"/>
<feature type="transmembrane region" description="Helical" evidence="7">
    <location>
        <begin position="401"/>
        <end position="418"/>
    </location>
</feature>
<feature type="transmembrane region" description="Helical" evidence="7">
    <location>
        <begin position="214"/>
        <end position="237"/>
    </location>
</feature>
<dbReference type="PANTHER" id="PTHR33567:SF3">
    <property type="entry name" value="CHROMATE ION TRANSPORTER (EUROFUNG)"/>
    <property type="match status" value="1"/>
</dbReference>
<keyword evidence="4 7" id="KW-0812">Transmembrane</keyword>
<feature type="transmembrane region" description="Helical" evidence="7">
    <location>
        <begin position="71"/>
        <end position="93"/>
    </location>
</feature>
<dbReference type="OrthoDB" id="8969999at2"/>
<feature type="transmembrane region" description="Helical" evidence="7">
    <location>
        <begin position="258"/>
        <end position="280"/>
    </location>
</feature>
<comment type="subcellular location">
    <subcellularLocation>
        <location evidence="1">Cell membrane</location>
        <topology evidence="1">Multi-pass membrane protein</topology>
    </subcellularLocation>
</comment>